<dbReference type="InterPro" id="IPR039383">
    <property type="entry name" value="FHIT"/>
</dbReference>
<evidence type="ECO:0000256" key="3">
    <source>
        <dbReference type="PIRSR" id="PIRSR639383-2"/>
    </source>
</evidence>
<dbReference type="GO" id="GO:0016787">
    <property type="term" value="F:hydrolase activity"/>
    <property type="evidence" value="ECO:0007669"/>
    <property type="project" value="UniProtKB-KW"/>
</dbReference>
<dbReference type="RefSeq" id="WP_124327810.1">
    <property type="nucleotide sequence ID" value="NZ_BEXT01000001.1"/>
</dbReference>
<keyword evidence="6" id="KW-0378">Hydrolase</keyword>
<dbReference type="OrthoDB" id="9784774at2"/>
<dbReference type="AlphaFoldDB" id="A0A401FTS2"/>
<dbReference type="PANTHER" id="PTHR42997">
    <property type="entry name" value="HIT FAMILY HYDROLASE"/>
    <property type="match status" value="1"/>
</dbReference>
<keyword evidence="1" id="KW-0547">Nucleotide-binding</keyword>
<comment type="caution">
    <text evidence="6">The sequence shown here is derived from an EMBL/GenBank/DDBJ whole genome shotgun (WGS) entry which is preliminary data.</text>
</comment>
<feature type="binding site" evidence="3">
    <location>
        <position position="47"/>
    </location>
    <ligand>
        <name>substrate</name>
    </ligand>
</feature>
<dbReference type="EMBL" id="BEXT01000001">
    <property type="protein sequence ID" value="GBC60387.1"/>
    <property type="molecule type" value="Genomic_DNA"/>
</dbReference>
<gene>
    <name evidence="6" type="ORF">DENIS_1339</name>
</gene>
<organism evidence="6 7">
    <name type="scientific">Desulfonema ishimotonii</name>
    <dbReference type="NCBI Taxonomy" id="45657"/>
    <lineage>
        <taxon>Bacteria</taxon>
        <taxon>Pseudomonadati</taxon>
        <taxon>Thermodesulfobacteriota</taxon>
        <taxon>Desulfobacteria</taxon>
        <taxon>Desulfobacterales</taxon>
        <taxon>Desulfococcaceae</taxon>
        <taxon>Desulfonema</taxon>
    </lineage>
</organism>
<dbReference type="GO" id="GO:0000166">
    <property type="term" value="F:nucleotide binding"/>
    <property type="evidence" value="ECO:0007669"/>
    <property type="project" value="UniProtKB-KW"/>
</dbReference>
<dbReference type="InterPro" id="IPR036265">
    <property type="entry name" value="HIT-like_sf"/>
</dbReference>
<reference evidence="7" key="2">
    <citation type="submission" date="2019-01" db="EMBL/GenBank/DDBJ databases">
        <title>Genome sequence of Desulfonema ishimotonii strain Tokyo 01.</title>
        <authorList>
            <person name="Fukui M."/>
        </authorList>
    </citation>
    <scope>NUCLEOTIDE SEQUENCE [LARGE SCALE GENOMIC DNA]</scope>
    <source>
        <strain evidence="7">Tokyo 01</strain>
    </source>
</reference>
<keyword evidence="7" id="KW-1185">Reference proteome</keyword>
<feature type="binding site" evidence="3">
    <location>
        <position position="119"/>
    </location>
    <ligand>
        <name>substrate</name>
    </ligand>
</feature>
<dbReference type="Proteomes" id="UP000288096">
    <property type="component" value="Unassembled WGS sequence"/>
</dbReference>
<sequence length="162" mass="18415">MQTMWAPWRIEYILGHEKEAGCVFCKALGEKDELTLYKGNTTMVVMNKFPYANGHLLVLPNRHIAELHELSREEMGDLLMTVEKSREIIKTVMNPDGFNVGLNLGKIAGAGVGEHLHFHIVPRWYGDVNALTVFADIRTIPEHIRSTYDNLKPHFEALGKDM</sequence>
<protein>
    <submittedName>
        <fullName evidence="6">HIT family hydrolase</fullName>
    </submittedName>
</protein>
<proteinExistence type="predicted"/>
<name>A0A401FTS2_9BACT</name>
<evidence type="ECO:0000313" key="7">
    <source>
        <dbReference type="Proteomes" id="UP000288096"/>
    </source>
</evidence>
<evidence type="ECO:0000256" key="2">
    <source>
        <dbReference type="PIRSR" id="PIRSR639383-1"/>
    </source>
</evidence>
<reference evidence="7" key="1">
    <citation type="submission" date="2017-11" db="EMBL/GenBank/DDBJ databases">
        <authorList>
            <person name="Watanabe M."/>
            <person name="Kojima H."/>
        </authorList>
    </citation>
    <scope>NUCLEOTIDE SEQUENCE [LARGE SCALE GENOMIC DNA]</scope>
    <source>
        <strain evidence="7">Tokyo 01</strain>
    </source>
</reference>
<feature type="domain" description="HIT" evidence="5">
    <location>
        <begin position="23"/>
        <end position="130"/>
    </location>
</feature>
<dbReference type="PROSITE" id="PS51084">
    <property type="entry name" value="HIT_2"/>
    <property type="match status" value="1"/>
</dbReference>
<evidence type="ECO:0000256" key="4">
    <source>
        <dbReference type="PROSITE-ProRule" id="PRU00464"/>
    </source>
</evidence>
<dbReference type="PANTHER" id="PTHR42997:SF1">
    <property type="entry name" value="AP-4-A PHOSPHORYLASE"/>
    <property type="match status" value="1"/>
</dbReference>
<accession>A0A401FTS2</accession>
<feature type="active site" description="Tele-AMP-histidine intermediate" evidence="2">
    <location>
        <position position="117"/>
    </location>
</feature>
<evidence type="ECO:0000259" key="5">
    <source>
        <dbReference type="PROSITE" id="PS51084"/>
    </source>
</evidence>
<evidence type="ECO:0000256" key="1">
    <source>
        <dbReference type="ARBA" id="ARBA00022741"/>
    </source>
</evidence>
<dbReference type="Gene3D" id="3.30.428.10">
    <property type="entry name" value="HIT-like"/>
    <property type="match status" value="1"/>
</dbReference>
<evidence type="ECO:0000313" key="6">
    <source>
        <dbReference type="EMBL" id="GBC60387.1"/>
    </source>
</evidence>
<feature type="binding site" evidence="3">
    <location>
        <begin position="109"/>
        <end position="112"/>
    </location>
    <ligand>
        <name>substrate</name>
    </ligand>
</feature>
<dbReference type="InterPro" id="IPR011146">
    <property type="entry name" value="HIT-like"/>
</dbReference>
<dbReference type="InterPro" id="IPR052908">
    <property type="entry name" value="AP-4-A_phosphorylase"/>
</dbReference>
<dbReference type="CDD" id="cd01275">
    <property type="entry name" value="FHIT"/>
    <property type="match status" value="1"/>
</dbReference>
<dbReference type="SUPFAM" id="SSF54197">
    <property type="entry name" value="HIT-like"/>
    <property type="match status" value="1"/>
</dbReference>
<dbReference type="Pfam" id="PF01230">
    <property type="entry name" value="HIT"/>
    <property type="match status" value="1"/>
</dbReference>
<feature type="short sequence motif" description="Histidine triad motif" evidence="4">
    <location>
        <begin position="115"/>
        <end position="119"/>
    </location>
</feature>